<dbReference type="SMART" id="SM00236">
    <property type="entry name" value="fCBD"/>
    <property type="match status" value="1"/>
</dbReference>
<protein>
    <recommendedName>
        <fullName evidence="3">CBM1 domain-containing protein</fullName>
    </recommendedName>
</protein>
<keyword evidence="1" id="KW-0732">Signal</keyword>
<dbReference type="GO" id="GO:0005576">
    <property type="term" value="C:extracellular region"/>
    <property type="evidence" value="ECO:0007669"/>
    <property type="project" value="InterPro"/>
</dbReference>
<dbReference type="EMBL" id="JH767168">
    <property type="protein sequence ID" value="EQC31689.1"/>
    <property type="molecule type" value="Genomic_DNA"/>
</dbReference>
<dbReference type="VEuPathDB" id="FungiDB:SDRG_10852"/>
<dbReference type="GO" id="GO:0005975">
    <property type="term" value="P:carbohydrate metabolic process"/>
    <property type="evidence" value="ECO:0007669"/>
    <property type="project" value="InterPro"/>
</dbReference>
<dbReference type="OrthoDB" id="77891at2759"/>
<evidence type="ECO:0000313" key="4">
    <source>
        <dbReference type="EMBL" id="EQC31689.1"/>
    </source>
</evidence>
<proteinExistence type="predicted"/>
<dbReference type="InterPro" id="IPR000254">
    <property type="entry name" value="CBD"/>
</dbReference>
<feature type="region of interest" description="Disordered" evidence="2">
    <location>
        <begin position="1"/>
        <end position="28"/>
    </location>
</feature>
<keyword evidence="5" id="KW-1185">Reference proteome</keyword>
<dbReference type="Proteomes" id="UP000030762">
    <property type="component" value="Unassembled WGS sequence"/>
</dbReference>
<feature type="compositionally biased region" description="Basic residues" evidence="2">
    <location>
        <begin position="1"/>
        <end position="23"/>
    </location>
</feature>
<reference evidence="4 5" key="1">
    <citation type="submission" date="2012-04" db="EMBL/GenBank/DDBJ databases">
        <title>The Genome Sequence of Saprolegnia declina VS20.</title>
        <authorList>
            <consortium name="The Broad Institute Genome Sequencing Platform"/>
            <person name="Russ C."/>
            <person name="Nusbaum C."/>
            <person name="Tyler B."/>
            <person name="van West P."/>
            <person name="Dieguez-Uribeondo J."/>
            <person name="de Bruijn I."/>
            <person name="Tripathy S."/>
            <person name="Jiang R."/>
            <person name="Young S.K."/>
            <person name="Zeng Q."/>
            <person name="Gargeya S."/>
            <person name="Fitzgerald M."/>
            <person name="Haas B."/>
            <person name="Abouelleil A."/>
            <person name="Alvarado L."/>
            <person name="Arachchi H.M."/>
            <person name="Berlin A."/>
            <person name="Chapman S.B."/>
            <person name="Goldberg J."/>
            <person name="Griggs A."/>
            <person name="Gujja S."/>
            <person name="Hansen M."/>
            <person name="Howarth C."/>
            <person name="Imamovic A."/>
            <person name="Larimer J."/>
            <person name="McCowen C."/>
            <person name="Montmayeur A."/>
            <person name="Murphy C."/>
            <person name="Neiman D."/>
            <person name="Pearson M."/>
            <person name="Priest M."/>
            <person name="Roberts A."/>
            <person name="Saif S."/>
            <person name="Shea T."/>
            <person name="Sisk P."/>
            <person name="Sykes S."/>
            <person name="Wortman J."/>
            <person name="Nusbaum C."/>
            <person name="Birren B."/>
        </authorList>
    </citation>
    <scope>NUCLEOTIDE SEQUENCE [LARGE SCALE GENOMIC DNA]</scope>
    <source>
        <strain evidence="4 5">VS20</strain>
    </source>
</reference>
<dbReference type="Pfam" id="PF00734">
    <property type="entry name" value="CBM_1"/>
    <property type="match status" value="1"/>
</dbReference>
<dbReference type="PROSITE" id="PS51164">
    <property type="entry name" value="CBM1_2"/>
    <property type="match status" value="1"/>
</dbReference>
<dbReference type="SUPFAM" id="SSF57180">
    <property type="entry name" value="Cellulose-binding domain"/>
    <property type="match status" value="1"/>
</dbReference>
<dbReference type="InterPro" id="IPR035971">
    <property type="entry name" value="CBD_sf"/>
</dbReference>
<accession>T0Q1G8</accession>
<dbReference type="GO" id="GO:0030248">
    <property type="term" value="F:cellulose binding"/>
    <property type="evidence" value="ECO:0007669"/>
    <property type="project" value="InterPro"/>
</dbReference>
<dbReference type="AlphaFoldDB" id="T0Q1G8"/>
<evidence type="ECO:0000313" key="5">
    <source>
        <dbReference type="Proteomes" id="UP000030762"/>
    </source>
</evidence>
<gene>
    <name evidence="4" type="ORF">SDRG_10852</name>
</gene>
<name>T0Q1G8_SAPDV</name>
<sequence>MIRAAKPHKPTKKPSKKPHTKKPNVHDGVAQKVWEQCGGKDYTGNTQCTAGNKCHKFDAWYSQCVPLTSKY</sequence>
<dbReference type="InParanoid" id="T0Q1G8"/>
<organism evidence="4 5">
    <name type="scientific">Saprolegnia diclina (strain VS20)</name>
    <dbReference type="NCBI Taxonomy" id="1156394"/>
    <lineage>
        <taxon>Eukaryota</taxon>
        <taxon>Sar</taxon>
        <taxon>Stramenopiles</taxon>
        <taxon>Oomycota</taxon>
        <taxon>Saprolegniomycetes</taxon>
        <taxon>Saprolegniales</taxon>
        <taxon>Saprolegniaceae</taxon>
        <taxon>Saprolegnia</taxon>
    </lineage>
</organism>
<dbReference type="GeneID" id="19951579"/>
<feature type="domain" description="CBM1" evidence="3">
    <location>
        <begin position="29"/>
        <end position="65"/>
    </location>
</feature>
<evidence type="ECO:0000259" key="3">
    <source>
        <dbReference type="PROSITE" id="PS51164"/>
    </source>
</evidence>
<evidence type="ECO:0000256" key="2">
    <source>
        <dbReference type="SAM" id="MobiDB-lite"/>
    </source>
</evidence>
<evidence type="ECO:0000256" key="1">
    <source>
        <dbReference type="ARBA" id="ARBA00022729"/>
    </source>
</evidence>
<dbReference type="RefSeq" id="XP_008615088.1">
    <property type="nucleotide sequence ID" value="XM_008616866.1"/>
</dbReference>